<feature type="domain" description="MBTPS1 fourth" evidence="8">
    <location>
        <begin position="633"/>
        <end position="727"/>
    </location>
</feature>
<keyword evidence="11" id="KW-1185">Reference proteome</keyword>
<dbReference type="Pfam" id="PF23094">
    <property type="entry name" value="MBTPS1_3rd"/>
    <property type="match status" value="1"/>
</dbReference>
<dbReference type="FunCoup" id="A9V683">
    <property type="interactions" value="686"/>
</dbReference>
<dbReference type="InParanoid" id="A9V683"/>
<feature type="compositionally biased region" description="Basic residues" evidence="6">
    <location>
        <begin position="919"/>
        <end position="928"/>
    </location>
</feature>
<dbReference type="GO" id="GO:0005794">
    <property type="term" value="C:Golgi apparatus"/>
    <property type="evidence" value="ECO:0000318"/>
    <property type="project" value="GO_Central"/>
</dbReference>
<dbReference type="Proteomes" id="UP000001357">
    <property type="component" value="Unassembled WGS sequence"/>
</dbReference>
<keyword evidence="3 5" id="KW-0378">Hydrolase</keyword>
<dbReference type="STRING" id="81824.A9V683"/>
<dbReference type="KEGG" id="mbr:MONBRDRAFT_27758"/>
<evidence type="ECO:0000259" key="9">
    <source>
        <dbReference type="Pfam" id="PF23094"/>
    </source>
</evidence>
<dbReference type="InterPro" id="IPR000209">
    <property type="entry name" value="Peptidase_S8/S53_dom"/>
</dbReference>
<dbReference type="PANTHER" id="PTHR43806">
    <property type="entry name" value="PEPTIDASE S8"/>
    <property type="match status" value="1"/>
</dbReference>
<dbReference type="GO" id="GO:0004252">
    <property type="term" value="F:serine-type endopeptidase activity"/>
    <property type="evidence" value="ECO:0000318"/>
    <property type="project" value="GO_Central"/>
</dbReference>
<evidence type="ECO:0000259" key="7">
    <source>
        <dbReference type="Pfam" id="PF00082"/>
    </source>
</evidence>
<evidence type="ECO:0000313" key="11">
    <source>
        <dbReference type="Proteomes" id="UP000001357"/>
    </source>
</evidence>
<dbReference type="InterPro" id="IPR036852">
    <property type="entry name" value="Peptidase_S8/S53_dom_sf"/>
</dbReference>
<organism evidence="10 11">
    <name type="scientific">Monosiga brevicollis</name>
    <name type="common">Choanoflagellate</name>
    <dbReference type="NCBI Taxonomy" id="81824"/>
    <lineage>
        <taxon>Eukaryota</taxon>
        <taxon>Choanoflagellata</taxon>
        <taxon>Craspedida</taxon>
        <taxon>Salpingoecidae</taxon>
        <taxon>Monosiga</taxon>
    </lineage>
</organism>
<reference evidence="10 11" key="1">
    <citation type="journal article" date="2008" name="Nature">
        <title>The genome of the choanoflagellate Monosiga brevicollis and the origin of metazoans.</title>
        <authorList>
            <consortium name="JGI Sequencing"/>
            <person name="King N."/>
            <person name="Westbrook M.J."/>
            <person name="Young S.L."/>
            <person name="Kuo A."/>
            <person name="Abedin M."/>
            <person name="Chapman J."/>
            <person name="Fairclough S."/>
            <person name="Hellsten U."/>
            <person name="Isogai Y."/>
            <person name="Letunic I."/>
            <person name="Marr M."/>
            <person name="Pincus D."/>
            <person name="Putnam N."/>
            <person name="Rokas A."/>
            <person name="Wright K.J."/>
            <person name="Zuzow R."/>
            <person name="Dirks W."/>
            <person name="Good M."/>
            <person name="Goodstein D."/>
            <person name="Lemons D."/>
            <person name="Li W."/>
            <person name="Lyons J.B."/>
            <person name="Morris A."/>
            <person name="Nichols S."/>
            <person name="Richter D.J."/>
            <person name="Salamov A."/>
            <person name="Bork P."/>
            <person name="Lim W.A."/>
            <person name="Manning G."/>
            <person name="Miller W.T."/>
            <person name="McGinnis W."/>
            <person name="Shapiro H."/>
            <person name="Tjian R."/>
            <person name="Grigoriev I.V."/>
            <person name="Rokhsar D."/>
        </authorList>
    </citation>
    <scope>NUCLEOTIDE SEQUENCE [LARGE SCALE GENOMIC DNA]</scope>
    <source>
        <strain evidence="11">MX1 / ATCC 50154</strain>
    </source>
</reference>
<protein>
    <recommendedName>
        <fullName evidence="12">Peptidase S8/S53 domain-containing protein</fullName>
    </recommendedName>
</protein>
<feature type="domain" description="MBTPS1 third" evidence="9">
    <location>
        <begin position="515"/>
        <end position="632"/>
    </location>
</feature>
<dbReference type="InterPro" id="IPR057060">
    <property type="entry name" value="MBTPS1_3rd"/>
</dbReference>
<dbReference type="GO" id="GO:0006508">
    <property type="term" value="P:proteolysis"/>
    <property type="evidence" value="ECO:0007669"/>
    <property type="project" value="UniProtKB-KW"/>
</dbReference>
<feature type="active site" description="Charge relay system" evidence="5">
    <location>
        <position position="245"/>
    </location>
</feature>
<accession>A9V683</accession>
<dbReference type="PROSITE" id="PS51892">
    <property type="entry name" value="SUBTILASE"/>
    <property type="match status" value="1"/>
</dbReference>
<feature type="compositionally biased region" description="Polar residues" evidence="6">
    <location>
        <begin position="903"/>
        <end position="917"/>
    </location>
</feature>
<keyword evidence="4 5" id="KW-0720">Serine protease</keyword>
<dbReference type="InterPro" id="IPR023828">
    <property type="entry name" value="Peptidase_S8_Ser-AS"/>
</dbReference>
<evidence type="ECO:0000256" key="2">
    <source>
        <dbReference type="ARBA" id="ARBA00022670"/>
    </source>
</evidence>
<dbReference type="EMBL" id="CH991562">
    <property type="protein sequence ID" value="EDQ87026.1"/>
    <property type="molecule type" value="Genomic_DNA"/>
</dbReference>
<dbReference type="SUPFAM" id="SSF52743">
    <property type="entry name" value="Subtilisin-like"/>
    <property type="match status" value="1"/>
</dbReference>
<dbReference type="InterPro" id="IPR050131">
    <property type="entry name" value="Peptidase_S8_subtilisin-like"/>
</dbReference>
<evidence type="ECO:0008006" key="12">
    <source>
        <dbReference type="Google" id="ProtNLM"/>
    </source>
</evidence>
<name>A9V683_MONBE</name>
<keyword evidence="2 5" id="KW-0645">Protease</keyword>
<evidence type="ECO:0000313" key="10">
    <source>
        <dbReference type="EMBL" id="EDQ87026.1"/>
    </source>
</evidence>
<dbReference type="PRINTS" id="PR00723">
    <property type="entry name" value="SUBTILISIN"/>
</dbReference>
<dbReference type="Pfam" id="PF23090">
    <property type="entry name" value="MBTPS1_4th"/>
    <property type="match status" value="1"/>
</dbReference>
<dbReference type="InterPro" id="IPR057032">
    <property type="entry name" value="MBTPS1_4th"/>
</dbReference>
<feature type="region of interest" description="Disordered" evidence="6">
    <location>
        <begin position="899"/>
        <end position="928"/>
    </location>
</feature>
<dbReference type="RefSeq" id="XP_001748265.1">
    <property type="nucleotide sequence ID" value="XM_001748213.1"/>
</dbReference>
<gene>
    <name evidence="10" type="ORF">MONBRDRAFT_27758</name>
</gene>
<sequence>MLPTAVRLAPVRSGVALLPLSGRTGGSTHTHTHTHTHVTFTTDLKPQREQKKQNKSLSLSLSHKVSLSKVSLSLSLSSPLKVSLCLPLSLLSLSLCLSLFDSLSLLPHERLCYTILEGCTTAPIKSTRPGSDSFPPTWAPRFVPYNPIAQFNPDSCSTWIPSMPGAPPSSVLVRLLPPFTQAFFTVYSSRRPCGSSAEGDSGPRVLQAPQNIAADDPAALVFHLQAHRLWALGYQGQGVRVAVFDTGIAATHRQIRNIVERTDWTDEHVLDDQLGHGTFVAGVIASHSDCQGLAPLAEIHAYRVFTRKQVSYTSWFLNAFNYAMARRVHLINLSIGGPDFRDEPFVAKVQELTARGIVLVSAIGNDGPLYGTLNNPGDMNSVIGVGGIDYRDELAHFSSRGMTLWELPWGMGRVKPDIVTYGSTVRGPKPGGGCRTLSGTSVASPVVTGSLALLLSALPEGRRNARNVGAMLKQTLHQTAQRLPKVNMFEQGAGKLDLVRAAMYLESYLPHVSLFPAQLDTTDCPYAWPYCTSGIYYSALPLVANLTVINGGINASMPSRTLGKSLTRVGATSRLRKQSHLAVRVGVNRNGRRATCVADGVIVIQVETIVEGQGRPLLQDVQLPVTVRIIPTPPRSRRLLWDQYHSLAYPSGYFPRDDLQQSDDPLDWNGDHPYTNMRTIFNRLMASGYFVEVQQEPLSCVRGEDYGALLIVDPEEEFFAEEIRHVEYMAFEGRFSFEHKTISYATGATLAEFPKGGIVVSALLSNSLDNHVLDQHGRIGIYGDSNCIDDAHTAANSPPCHDLFLSMLDYVLRNDAGATPLLQLGEMLEVHLKAVNSVLPRRSPLSTLGFYSHVINLCAPSMLTLTQQMSCPYAHSGTLWLLPSPARHAKPPHTVYRRHAPWQPQQPTNMPISTNGAAKQRRLGPKHG</sequence>
<dbReference type="PROSITE" id="PS00137">
    <property type="entry name" value="SUBTILASE_HIS"/>
    <property type="match status" value="1"/>
</dbReference>
<dbReference type="GeneID" id="5893410"/>
<feature type="active site" description="Charge relay system" evidence="5">
    <location>
        <position position="276"/>
    </location>
</feature>
<dbReference type="InterPro" id="IPR015500">
    <property type="entry name" value="Peptidase_S8_subtilisin-rel"/>
</dbReference>
<evidence type="ECO:0000256" key="1">
    <source>
        <dbReference type="ARBA" id="ARBA00011073"/>
    </source>
</evidence>
<comment type="similarity">
    <text evidence="1 5">Belongs to the peptidase S8 family.</text>
</comment>
<evidence type="ECO:0000259" key="8">
    <source>
        <dbReference type="Pfam" id="PF23090"/>
    </source>
</evidence>
<evidence type="ECO:0000256" key="4">
    <source>
        <dbReference type="ARBA" id="ARBA00022825"/>
    </source>
</evidence>
<feature type="region of interest" description="Disordered" evidence="6">
    <location>
        <begin position="22"/>
        <end position="57"/>
    </location>
</feature>
<feature type="active site" description="Charge relay system" evidence="5">
    <location>
        <position position="441"/>
    </location>
</feature>
<feature type="domain" description="Peptidase S8/S53" evidence="7">
    <location>
        <begin position="236"/>
        <end position="494"/>
    </location>
</feature>
<proteinExistence type="inferred from homology"/>
<dbReference type="AlphaFoldDB" id="A9V683"/>
<evidence type="ECO:0000256" key="3">
    <source>
        <dbReference type="ARBA" id="ARBA00022801"/>
    </source>
</evidence>
<evidence type="ECO:0000256" key="6">
    <source>
        <dbReference type="SAM" id="MobiDB-lite"/>
    </source>
</evidence>
<dbReference type="Gene3D" id="3.40.50.200">
    <property type="entry name" value="Peptidase S8/S53 domain"/>
    <property type="match status" value="1"/>
</dbReference>
<dbReference type="InterPro" id="IPR022398">
    <property type="entry name" value="Peptidase_S8_His-AS"/>
</dbReference>
<dbReference type="Pfam" id="PF00082">
    <property type="entry name" value="Peptidase_S8"/>
    <property type="match status" value="1"/>
</dbReference>
<dbReference type="PANTHER" id="PTHR43806:SF7">
    <property type="entry name" value="MEMBRANE-BOUND TRANSCRIPTION FACTOR SITE-1 PROTEASE"/>
    <property type="match status" value="1"/>
</dbReference>
<dbReference type="eggNOG" id="KOG4266">
    <property type="taxonomic scope" value="Eukaryota"/>
</dbReference>
<dbReference type="PROSITE" id="PS00138">
    <property type="entry name" value="SUBTILASE_SER"/>
    <property type="match status" value="1"/>
</dbReference>
<evidence type="ECO:0000256" key="5">
    <source>
        <dbReference type="PROSITE-ProRule" id="PRU01240"/>
    </source>
</evidence>